<feature type="repeat" description="PPR" evidence="3">
    <location>
        <begin position="559"/>
        <end position="593"/>
    </location>
</feature>
<evidence type="ECO:0000256" key="1">
    <source>
        <dbReference type="ARBA" id="ARBA00007626"/>
    </source>
</evidence>
<dbReference type="InterPro" id="IPR002885">
    <property type="entry name" value="PPR_rpt"/>
</dbReference>
<accession>A0AAP0BN89</accession>
<dbReference type="PANTHER" id="PTHR46128:SF227">
    <property type="entry name" value="PENTACOTRIPEPTIDE-REPEAT REGION OF PRORP DOMAIN-CONTAINING PROTEIN"/>
    <property type="match status" value="1"/>
</dbReference>
<dbReference type="PANTHER" id="PTHR46128">
    <property type="entry name" value="MITOCHONDRIAL GROUP I INTRON SPLICING FACTOR CCM1"/>
    <property type="match status" value="1"/>
</dbReference>
<proteinExistence type="inferred from homology"/>
<comment type="similarity">
    <text evidence="1">Belongs to the PPR family. P subfamily.</text>
</comment>
<feature type="repeat" description="PPR" evidence="3">
    <location>
        <begin position="316"/>
        <end position="350"/>
    </location>
</feature>
<dbReference type="Pfam" id="PF01535">
    <property type="entry name" value="PPR"/>
    <property type="match status" value="5"/>
</dbReference>
<reference evidence="4 5" key="1">
    <citation type="journal article" date="2022" name="Nat. Plants">
        <title>Genomes of leafy and leafless Platanthera orchids illuminate the evolution of mycoheterotrophy.</title>
        <authorList>
            <person name="Li M.H."/>
            <person name="Liu K.W."/>
            <person name="Li Z."/>
            <person name="Lu H.C."/>
            <person name="Ye Q.L."/>
            <person name="Zhang D."/>
            <person name="Wang J.Y."/>
            <person name="Li Y.F."/>
            <person name="Zhong Z.M."/>
            <person name="Liu X."/>
            <person name="Yu X."/>
            <person name="Liu D.K."/>
            <person name="Tu X.D."/>
            <person name="Liu B."/>
            <person name="Hao Y."/>
            <person name="Liao X.Y."/>
            <person name="Jiang Y.T."/>
            <person name="Sun W.H."/>
            <person name="Chen J."/>
            <person name="Chen Y.Q."/>
            <person name="Ai Y."/>
            <person name="Zhai J.W."/>
            <person name="Wu S.S."/>
            <person name="Zhou Z."/>
            <person name="Hsiao Y.Y."/>
            <person name="Wu W.L."/>
            <person name="Chen Y.Y."/>
            <person name="Lin Y.F."/>
            <person name="Hsu J.L."/>
            <person name="Li C.Y."/>
            <person name="Wang Z.W."/>
            <person name="Zhao X."/>
            <person name="Zhong W.Y."/>
            <person name="Ma X.K."/>
            <person name="Ma L."/>
            <person name="Huang J."/>
            <person name="Chen G.Z."/>
            <person name="Huang M.Z."/>
            <person name="Huang L."/>
            <person name="Peng D.H."/>
            <person name="Luo Y.B."/>
            <person name="Zou S.Q."/>
            <person name="Chen S.P."/>
            <person name="Lan S."/>
            <person name="Tsai W.C."/>
            <person name="Van de Peer Y."/>
            <person name="Liu Z.J."/>
        </authorList>
    </citation>
    <scope>NUCLEOTIDE SEQUENCE [LARGE SCALE GENOMIC DNA]</scope>
    <source>
        <strain evidence="4">Lor287</strain>
    </source>
</reference>
<feature type="repeat" description="PPR" evidence="3">
    <location>
        <begin position="629"/>
        <end position="663"/>
    </location>
</feature>
<sequence>MLSATSNRCAAINSLLVGGTIASFSSPTASTSSTMPARDPLLEQLLPPRSHPQPQLLHPKSRLELLRHFAAALKTDPQCSTAVSSLLLGVHPAPLADFLRSLRTPRAGLAFLLLTFPDLSPDSVLCSCDAAFLLFSSQHLKPLAQDLLTGLLRRLGSNRAVELLRWAGLRCSLTSRYHALHLVLRAFLGAAMVSEALEALSEIRRHGKTPSLSVHAILFRLLFRTGESSKAWKLFREMILLGPRPSVQTFNAMILGSCLKGRVAAGEGLIWLIPKFKLSPDACSFNTVMKAYCVLGRATHAFKLFDEMLDSGHTPTIVTYNILINVLCRQGRMKEARRWFDVVPESGHEPNTITYNVLLDGYMKAGQIDNANSIYEEMLKKGFLPDFYTFNILISGHNKFHRNWEGLVQNLFRDAVNDEVRTQMLISNFCWNGQMEYARFLMLGYADRGFLPKVSDFNSIITGYSKAGLEEEAINMYRIMVDDFGLVPSSSTWQYLLLGLCRGGRLAEAKELLYEIVERGFNVGLSGFIIFMDTCFRFGKVSDAMNCLNYMEQKGFSLDVVGFSAYINGLCQLELVQEAYEAFSEMRGRGLIPHIFVYNSLISVLFRTGDIEEAAKLEDDMRRNGLLPDIFTTNIVINGYCLQRCLERADDKFQQMGWNGLYPDIVTFNTLIAASCRALDAQRLEKYFEIMSFRDCKPDIFTYNIKIHSLCSSYKTPEAVKMVDLLISEGFAPNTVTHNTVINGICADSLGRAMILTGKLIKMAIVPNIVTVNLLLSHLCKQGLAEKALIWGEKFKGISFDFDNVTLHILEKANSFMQNKSDFNVDSGKDLFLEFLMHIVYELICSNRRSPKHKPLPIKSLVDIGLTGVSKMLDVR</sequence>
<feature type="repeat" description="PPR" evidence="3">
    <location>
        <begin position="211"/>
        <end position="245"/>
    </location>
</feature>
<comment type="caution">
    <text evidence="4">The sequence shown here is derived from an EMBL/GenBank/DDBJ whole genome shotgun (WGS) entry which is preliminary data.</text>
</comment>
<dbReference type="Pfam" id="PF13041">
    <property type="entry name" value="PPR_2"/>
    <property type="match status" value="4"/>
</dbReference>
<protein>
    <recommendedName>
        <fullName evidence="6">Pentatricopeptide repeat-containing protein</fullName>
    </recommendedName>
</protein>
<dbReference type="Proteomes" id="UP001418222">
    <property type="component" value="Unassembled WGS sequence"/>
</dbReference>
<evidence type="ECO:0000256" key="3">
    <source>
        <dbReference type="PROSITE-ProRule" id="PRU00708"/>
    </source>
</evidence>
<dbReference type="SUPFAM" id="SSF48452">
    <property type="entry name" value="TPR-like"/>
    <property type="match status" value="1"/>
</dbReference>
<evidence type="ECO:0008006" key="6">
    <source>
        <dbReference type="Google" id="ProtNLM"/>
    </source>
</evidence>
<evidence type="ECO:0000313" key="5">
    <source>
        <dbReference type="Proteomes" id="UP001418222"/>
    </source>
</evidence>
<feature type="repeat" description="PPR" evidence="3">
    <location>
        <begin position="281"/>
        <end position="315"/>
    </location>
</feature>
<organism evidence="4 5">
    <name type="scientific">Platanthera zijinensis</name>
    <dbReference type="NCBI Taxonomy" id="2320716"/>
    <lineage>
        <taxon>Eukaryota</taxon>
        <taxon>Viridiplantae</taxon>
        <taxon>Streptophyta</taxon>
        <taxon>Embryophyta</taxon>
        <taxon>Tracheophyta</taxon>
        <taxon>Spermatophyta</taxon>
        <taxon>Magnoliopsida</taxon>
        <taxon>Liliopsida</taxon>
        <taxon>Asparagales</taxon>
        <taxon>Orchidaceae</taxon>
        <taxon>Orchidoideae</taxon>
        <taxon>Orchideae</taxon>
        <taxon>Orchidinae</taxon>
        <taxon>Platanthera</taxon>
    </lineage>
</organism>
<feature type="repeat" description="PPR" evidence="3">
    <location>
        <begin position="351"/>
        <end position="385"/>
    </location>
</feature>
<feature type="repeat" description="PPR" evidence="3">
    <location>
        <begin position="699"/>
        <end position="733"/>
    </location>
</feature>
<dbReference type="EMBL" id="JBBWWQ010000006">
    <property type="protein sequence ID" value="KAK8944336.1"/>
    <property type="molecule type" value="Genomic_DNA"/>
</dbReference>
<dbReference type="AlphaFoldDB" id="A0AAP0BN89"/>
<keyword evidence="5" id="KW-1185">Reference proteome</keyword>
<feature type="repeat" description="PPR" evidence="3">
    <location>
        <begin position="594"/>
        <end position="628"/>
    </location>
</feature>
<dbReference type="NCBIfam" id="TIGR00756">
    <property type="entry name" value="PPR"/>
    <property type="match status" value="8"/>
</dbReference>
<gene>
    <name evidence="4" type="ORF">KSP39_PZI008080</name>
</gene>
<dbReference type="InterPro" id="IPR050872">
    <property type="entry name" value="PPR_P_subfamily"/>
</dbReference>
<keyword evidence="2" id="KW-0677">Repeat</keyword>
<evidence type="ECO:0000313" key="4">
    <source>
        <dbReference type="EMBL" id="KAK8944336.1"/>
    </source>
</evidence>
<dbReference type="Gene3D" id="1.25.40.10">
    <property type="entry name" value="Tetratricopeptide repeat domain"/>
    <property type="match status" value="5"/>
</dbReference>
<evidence type="ECO:0000256" key="2">
    <source>
        <dbReference type="ARBA" id="ARBA00022737"/>
    </source>
</evidence>
<name>A0AAP0BN89_9ASPA</name>
<dbReference type="InterPro" id="IPR011990">
    <property type="entry name" value="TPR-like_helical_dom_sf"/>
</dbReference>
<feature type="repeat" description="PPR" evidence="3">
    <location>
        <begin position="489"/>
        <end position="523"/>
    </location>
</feature>
<dbReference type="PROSITE" id="PS51375">
    <property type="entry name" value="PPR"/>
    <property type="match status" value="10"/>
</dbReference>
<feature type="repeat" description="PPR" evidence="3">
    <location>
        <begin position="664"/>
        <end position="698"/>
    </location>
</feature>